<dbReference type="AlphaFoldDB" id="A0AAW0CIH9"/>
<comment type="caution">
    <text evidence="7">The sequence shown here is derived from an EMBL/GenBank/DDBJ whole genome shotgun (WGS) entry which is preliminary data.</text>
</comment>
<keyword evidence="4" id="KW-0378">Hydrolase</keyword>
<evidence type="ECO:0000256" key="5">
    <source>
        <dbReference type="ARBA" id="ARBA00022833"/>
    </source>
</evidence>
<comment type="similarity">
    <text evidence="2">Belongs to the metallo-beta-lactamase superfamily.</text>
</comment>
<dbReference type="GO" id="GO:0046872">
    <property type="term" value="F:metal ion binding"/>
    <property type="evidence" value="ECO:0007669"/>
    <property type="project" value="UniProtKB-KW"/>
</dbReference>
<dbReference type="GO" id="GO:0016787">
    <property type="term" value="F:hydrolase activity"/>
    <property type="evidence" value="ECO:0007669"/>
    <property type="project" value="UniProtKB-KW"/>
</dbReference>
<evidence type="ECO:0000313" key="7">
    <source>
        <dbReference type="EMBL" id="KAK7038528.1"/>
    </source>
</evidence>
<dbReference type="PANTHER" id="PTHR42978">
    <property type="entry name" value="QUORUM-QUENCHING LACTONASE YTNP-RELATED-RELATED"/>
    <property type="match status" value="1"/>
</dbReference>
<evidence type="ECO:0000256" key="2">
    <source>
        <dbReference type="ARBA" id="ARBA00007749"/>
    </source>
</evidence>
<dbReference type="SUPFAM" id="SSF56281">
    <property type="entry name" value="Metallo-hydrolase/oxidoreductase"/>
    <property type="match status" value="1"/>
</dbReference>
<dbReference type="PANTHER" id="PTHR42978:SF2">
    <property type="entry name" value="102 KBASES UNSTABLE REGION: FROM 1 TO 119443"/>
    <property type="match status" value="1"/>
</dbReference>
<dbReference type="Pfam" id="PF00753">
    <property type="entry name" value="Lactamase_B"/>
    <property type="match status" value="1"/>
</dbReference>
<evidence type="ECO:0000313" key="8">
    <source>
        <dbReference type="Proteomes" id="UP001362999"/>
    </source>
</evidence>
<evidence type="ECO:0000256" key="3">
    <source>
        <dbReference type="ARBA" id="ARBA00022723"/>
    </source>
</evidence>
<name>A0AAW0CIH9_9AGAR</name>
<feature type="domain" description="Metallo-beta-lactamase" evidence="6">
    <location>
        <begin position="50"/>
        <end position="287"/>
    </location>
</feature>
<dbReference type="InterPro" id="IPR036866">
    <property type="entry name" value="RibonucZ/Hydroxyglut_hydro"/>
</dbReference>
<evidence type="ECO:0000259" key="6">
    <source>
        <dbReference type="SMART" id="SM00849"/>
    </source>
</evidence>
<gene>
    <name evidence="7" type="ORF">R3P38DRAFT_2906374</name>
</gene>
<dbReference type="InterPro" id="IPR051013">
    <property type="entry name" value="MBL_superfamily_lactonases"/>
</dbReference>
<dbReference type="Gene3D" id="3.60.15.10">
    <property type="entry name" value="Ribonuclease Z/Hydroxyacylglutathione hydrolase-like"/>
    <property type="match status" value="1"/>
</dbReference>
<dbReference type="SMART" id="SM00849">
    <property type="entry name" value="Lactamase_B"/>
    <property type="match status" value="1"/>
</dbReference>
<protein>
    <submittedName>
        <fullName evidence="7">Lactamase-B domain-containing protein</fullName>
    </submittedName>
</protein>
<accession>A0AAW0CIH9</accession>
<keyword evidence="5" id="KW-0862">Zinc</keyword>
<keyword evidence="3" id="KW-0479">Metal-binding</keyword>
<sequence length="309" mass="34227">MAHSQTSVTPLPPPAANQPYMEVSGLQAGMIRLPNDLIIQGNARTYQACPSLSFYLKHSAQSDRRHDYNFIFDLGLRRDWDSYPPETRKHYEKLMPCEVPQSVAESCEKGGIDPAKVERVIISHLHFDHIGDHSPFTKATFILGGEGKASLEDGYPGNPLSKTLADSTPKDRTVFLNPDDFNTSVGPFPRAKDLFEDGSVYVIDTPGHCAGHITVLARTSADGAWIFLGGDVAHDTRLLTDDATRIGTTAESGESYCMHRDPAQAMVDIGRVRELVKMPRVEFLIAHDWKWFEDNLGHAFLPGKVVPKV</sequence>
<evidence type="ECO:0000256" key="4">
    <source>
        <dbReference type="ARBA" id="ARBA00022801"/>
    </source>
</evidence>
<comment type="cofactor">
    <cofactor evidence="1">
        <name>Zn(2+)</name>
        <dbReference type="ChEBI" id="CHEBI:29105"/>
    </cofactor>
</comment>
<keyword evidence="8" id="KW-1185">Reference proteome</keyword>
<dbReference type="InterPro" id="IPR001279">
    <property type="entry name" value="Metallo-B-lactamas"/>
</dbReference>
<evidence type="ECO:0000256" key="1">
    <source>
        <dbReference type="ARBA" id="ARBA00001947"/>
    </source>
</evidence>
<dbReference type="CDD" id="cd07730">
    <property type="entry name" value="metallo-hydrolase-like_MBL-fold"/>
    <property type="match status" value="1"/>
</dbReference>
<reference evidence="7 8" key="1">
    <citation type="journal article" date="2024" name="J Genomics">
        <title>Draft genome sequencing and assembly of Favolaschia claudopus CIRM-BRFM 2984 isolated from oak limbs.</title>
        <authorList>
            <person name="Navarro D."/>
            <person name="Drula E."/>
            <person name="Chaduli D."/>
            <person name="Cazenave R."/>
            <person name="Ahrendt S."/>
            <person name="Wang J."/>
            <person name="Lipzen A."/>
            <person name="Daum C."/>
            <person name="Barry K."/>
            <person name="Grigoriev I.V."/>
            <person name="Favel A."/>
            <person name="Rosso M.N."/>
            <person name="Martin F."/>
        </authorList>
    </citation>
    <scope>NUCLEOTIDE SEQUENCE [LARGE SCALE GENOMIC DNA]</scope>
    <source>
        <strain evidence="7 8">CIRM-BRFM 2984</strain>
    </source>
</reference>
<dbReference type="EMBL" id="JAWWNJ010000017">
    <property type="protein sequence ID" value="KAK7038528.1"/>
    <property type="molecule type" value="Genomic_DNA"/>
</dbReference>
<proteinExistence type="inferred from homology"/>
<organism evidence="7 8">
    <name type="scientific">Favolaschia claudopus</name>
    <dbReference type="NCBI Taxonomy" id="2862362"/>
    <lineage>
        <taxon>Eukaryota</taxon>
        <taxon>Fungi</taxon>
        <taxon>Dikarya</taxon>
        <taxon>Basidiomycota</taxon>
        <taxon>Agaricomycotina</taxon>
        <taxon>Agaricomycetes</taxon>
        <taxon>Agaricomycetidae</taxon>
        <taxon>Agaricales</taxon>
        <taxon>Marasmiineae</taxon>
        <taxon>Mycenaceae</taxon>
        <taxon>Favolaschia</taxon>
    </lineage>
</organism>
<dbReference type="Proteomes" id="UP001362999">
    <property type="component" value="Unassembled WGS sequence"/>
</dbReference>